<keyword evidence="2" id="KW-1185">Reference proteome</keyword>
<gene>
    <name evidence="1" type="ORF">H3309_09820</name>
</gene>
<proteinExistence type="predicted"/>
<evidence type="ECO:0000313" key="1">
    <source>
        <dbReference type="EMBL" id="QMW21711.1"/>
    </source>
</evidence>
<sequence length="64" mass="7330">MSVEVYQDETGRYRWRLLDAAGRTRRIRFGHIIGVEPYPVGSPEDRAMQAAFAAYAERQDRTAA</sequence>
<evidence type="ECO:0008006" key="3">
    <source>
        <dbReference type="Google" id="ProtNLM"/>
    </source>
</evidence>
<dbReference type="AlphaFoldDB" id="A0A7G5IEB9"/>
<reference evidence="1 2" key="1">
    <citation type="submission" date="2020-07" db="EMBL/GenBank/DDBJ databases">
        <title>Complete genome sequence for Sandaracinobacter sp. M6.</title>
        <authorList>
            <person name="Tang Y."/>
            <person name="Liu Q."/>
            <person name="Guo Z."/>
            <person name="Lei P."/>
            <person name="Huang B."/>
        </authorList>
    </citation>
    <scope>NUCLEOTIDE SEQUENCE [LARGE SCALE GENOMIC DNA]</scope>
    <source>
        <strain evidence="1 2">M6</strain>
    </source>
</reference>
<name>A0A7G5IEB9_9SPHN</name>
<organism evidence="1 2">
    <name type="scientific">Sandaracinobacteroides saxicola</name>
    <dbReference type="NCBI Taxonomy" id="2759707"/>
    <lineage>
        <taxon>Bacteria</taxon>
        <taxon>Pseudomonadati</taxon>
        <taxon>Pseudomonadota</taxon>
        <taxon>Alphaproteobacteria</taxon>
        <taxon>Sphingomonadales</taxon>
        <taxon>Sphingosinicellaceae</taxon>
        <taxon>Sandaracinobacteroides</taxon>
    </lineage>
</organism>
<dbReference type="Proteomes" id="UP000515292">
    <property type="component" value="Chromosome"/>
</dbReference>
<dbReference type="KEGG" id="sand:H3309_09820"/>
<dbReference type="RefSeq" id="WP_182294557.1">
    <property type="nucleotide sequence ID" value="NZ_CP059851.1"/>
</dbReference>
<evidence type="ECO:0000313" key="2">
    <source>
        <dbReference type="Proteomes" id="UP000515292"/>
    </source>
</evidence>
<accession>A0A7G5IEB9</accession>
<dbReference type="EMBL" id="CP059851">
    <property type="protein sequence ID" value="QMW21711.1"/>
    <property type="molecule type" value="Genomic_DNA"/>
</dbReference>
<protein>
    <recommendedName>
        <fullName evidence="3">DUF1508 domain-containing protein</fullName>
    </recommendedName>
</protein>